<protein>
    <submittedName>
        <fullName evidence="1">Mitochondrial K+-H+ exchange-related-domain-containing protein</fullName>
    </submittedName>
</protein>
<dbReference type="EMBL" id="JARKIE010000461">
    <property type="protein sequence ID" value="KAJ7637212.1"/>
    <property type="molecule type" value="Genomic_DNA"/>
</dbReference>
<dbReference type="GO" id="GO:0005743">
    <property type="term" value="C:mitochondrial inner membrane"/>
    <property type="evidence" value="ECO:0007669"/>
    <property type="project" value="TreeGrafter"/>
</dbReference>
<evidence type="ECO:0000313" key="1">
    <source>
        <dbReference type="EMBL" id="KAJ7637212.1"/>
    </source>
</evidence>
<evidence type="ECO:0000313" key="2">
    <source>
        <dbReference type="Proteomes" id="UP001221757"/>
    </source>
</evidence>
<comment type="caution">
    <text evidence="1">The sequence shown here is derived from an EMBL/GenBank/DDBJ whole genome shotgun (WGS) entry which is preliminary data.</text>
</comment>
<accession>A0AAD7C2U8</accession>
<reference evidence="1" key="1">
    <citation type="submission" date="2023-03" db="EMBL/GenBank/DDBJ databases">
        <title>Massive genome expansion in bonnet fungi (Mycena s.s.) driven by repeated elements and novel gene families across ecological guilds.</title>
        <authorList>
            <consortium name="Lawrence Berkeley National Laboratory"/>
            <person name="Harder C.B."/>
            <person name="Miyauchi S."/>
            <person name="Viragh M."/>
            <person name="Kuo A."/>
            <person name="Thoen E."/>
            <person name="Andreopoulos B."/>
            <person name="Lu D."/>
            <person name="Skrede I."/>
            <person name="Drula E."/>
            <person name="Henrissat B."/>
            <person name="Morin E."/>
            <person name="Kohler A."/>
            <person name="Barry K."/>
            <person name="LaButti K."/>
            <person name="Morin E."/>
            <person name="Salamov A."/>
            <person name="Lipzen A."/>
            <person name="Mereny Z."/>
            <person name="Hegedus B."/>
            <person name="Baldrian P."/>
            <person name="Stursova M."/>
            <person name="Weitz H."/>
            <person name="Taylor A."/>
            <person name="Grigoriev I.V."/>
            <person name="Nagy L.G."/>
            <person name="Martin F."/>
            <person name="Kauserud H."/>
        </authorList>
    </citation>
    <scope>NUCLEOTIDE SEQUENCE</scope>
    <source>
        <strain evidence="1">CBHHK067</strain>
    </source>
</reference>
<dbReference type="Proteomes" id="UP001221757">
    <property type="component" value="Unassembled WGS sequence"/>
</dbReference>
<dbReference type="InterPro" id="IPR018786">
    <property type="entry name" value="Mit_KHE1"/>
</dbReference>
<dbReference type="PANTHER" id="PTHR28062">
    <property type="entry name" value="K+-H+ EXCHANGE-LIKE PROTEIN"/>
    <property type="match status" value="1"/>
</dbReference>
<name>A0AAD7C2U8_MYCRO</name>
<keyword evidence="2" id="KW-1185">Reference proteome</keyword>
<organism evidence="1 2">
    <name type="scientific">Mycena rosella</name>
    <name type="common">Pink bonnet</name>
    <name type="synonym">Agaricus rosellus</name>
    <dbReference type="NCBI Taxonomy" id="1033263"/>
    <lineage>
        <taxon>Eukaryota</taxon>
        <taxon>Fungi</taxon>
        <taxon>Dikarya</taxon>
        <taxon>Basidiomycota</taxon>
        <taxon>Agaricomycotina</taxon>
        <taxon>Agaricomycetes</taxon>
        <taxon>Agaricomycetidae</taxon>
        <taxon>Agaricales</taxon>
        <taxon>Marasmiineae</taxon>
        <taxon>Mycenaceae</taxon>
        <taxon>Mycena</taxon>
    </lineage>
</organism>
<sequence length="264" mass="29487">MAMIPRSGVMRIIALPLTRPAVINIASASSSSKLPTFYSYKITAPTQMHKVIPPRTLFTRWIPEEGLGKWASRKWANFGIADKGTLKSVPAGERLMDRLDFEESNLKTIDISIAPAANEAEVQIPLLYPSAVLSGPQSLDHLRALVEEQIPLHNRGIATWIFVSIIPNFPFYFCAWRTYSHWQAKRAARYIQSLLQNNRIAPQPLMALNAVYDGSKPVVLTRDALERAVRALTMAPGEAKELFRAHEQVVARVAKMETLGNSIQ</sequence>
<gene>
    <name evidence="1" type="ORF">B0H17DRAFT_1107210</name>
</gene>
<proteinExistence type="predicted"/>
<dbReference type="AlphaFoldDB" id="A0AAD7C2U8"/>
<dbReference type="GO" id="GO:0006813">
    <property type="term" value="P:potassium ion transport"/>
    <property type="evidence" value="ECO:0007669"/>
    <property type="project" value="TreeGrafter"/>
</dbReference>
<dbReference type="PANTHER" id="PTHR28062:SF1">
    <property type="entry name" value="TRANSMEMBRANE PROTEIN"/>
    <property type="match status" value="1"/>
</dbReference>
<dbReference type="Pfam" id="PF10173">
    <property type="entry name" value="Mit_KHE1"/>
    <property type="match status" value="1"/>
</dbReference>
<dbReference type="GO" id="GO:1902600">
    <property type="term" value="P:proton transmembrane transport"/>
    <property type="evidence" value="ECO:0007669"/>
    <property type="project" value="TreeGrafter"/>
</dbReference>